<proteinExistence type="predicted"/>
<name>A0AAD4N1K3_9BILA</name>
<keyword evidence="2" id="KW-1185">Reference proteome</keyword>
<dbReference type="AlphaFoldDB" id="A0AAD4N1K3"/>
<dbReference type="EMBL" id="JAKKPZ010000020">
    <property type="protein sequence ID" value="KAI1711898.1"/>
    <property type="molecule type" value="Genomic_DNA"/>
</dbReference>
<dbReference type="Proteomes" id="UP001201812">
    <property type="component" value="Unassembled WGS sequence"/>
</dbReference>
<comment type="caution">
    <text evidence="1">The sequence shown here is derived from an EMBL/GenBank/DDBJ whole genome shotgun (WGS) entry which is preliminary data.</text>
</comment>
<evidence type="ECO:0000313" key="1">
    <source>
        <dbReference type="EMBL" id="KAI1711898.1"/>
    </source>
</evidence>
<accession>A0AAD4N1K3</accession>
<sequence>MDPCAINYGVVIENFPAGEVGAIVLDFSDHLVYKVPMSFFESKEDRFKLGDNVIFCLAPKSNIIAHCERNRNFFANNNSIQVEKSITMEDTVFFSNENPPRVYSHIAGYLQFELEPWKAVMRNVPYKAVIEINIDYGMDFIPANFKLATFNPTVEFWLYDILSVNMQETESVQQLEWNKHAENATYVEAPTAIVDEEVKMFPEVKVENRKRDNTKVRKDNCILLERGMFYAFDGTTIYNPLPGNAIIGTYGRVTYYRCKFNNNVRVAGKFQEVGQVPTRQSSSGIQFLLDLGARKDGFYSNDFVPIVGDPGRLLNRIDTKTSPKQAWVNYESRRDIFRKFTVVEVPHLTTGVLNSIESSGFVKNSHGEVYSSEYFDVEFRLSKDLMGKHKLGDFMEFTAIFRPKKNCFVIKTTETGARYKRLTVGTVTATNGTQSYAFHVPLGRVSKYMLQSDAVGLVEDPSGVICEALFGFAPVELAPRTFWVAFDETGVVPLRVITEKDEVTVAEIKDNFKLYLELPKDYYDSDDDVPQNPMIQKLVQRFG</sequence>
<protein>
    <submittedName>
        <fullName evidence="1">Uncharacterized protein</fullName>
    </submittedName>
</protein>
<gene>
    <name evidence="1" type="ORF">DdX_09858</name>
</gene>
<organism evidence="1 2">
    <name type="scientific">Ditylenchus destructor</name>
    <dbReference type="NCBI Taxonomy" id="166010"/>
    <lineage>
        <taxon>Eukaryota</taxon>
        <taxon>Metazoa</taxon>
        <taxon>Ecdysozoa</taxon>
        <taxon>Nematoda</taxon>
        <taxon>Chromadorea</taxon>
        <taxon>Rhabditida</taxon>
        <taxon>Tylenchina</taxon>
        <taxon>Tylenchomorpha</taxon>
        <taxon>Sphaerularioidea</taxon>
        <taxon>Anguinidae</taxon>
        <taxon>Anguininae</taxon>
        <taxon>Ditylenchus</taxon>
    </lineage>
</organism>
<evidence type="ECO:0000313" key="2">
    <source>
        <dbReference type="Proteomes" id="UP001201812"/>
    </source>
</evidence>
<reference evidence="1" key="1">
    <citation type="submission" date="2022-01" db="EMBL/GenBank/DDBJ databases">
        <title>Genome Sequence Resource for Two Populations of Ditylenchus destructor, the Migratory Endoparasitic Phytonematode.</title>
        <authorList>
            <person name="Zhang H."/>
            <person name="Lin R."/>
            <person name="Xie B."/>
        </authorList>
    </citation>
    <scope>NUCLEOTIDE SEQUENCE</scope>
    <source>
        <strain evidence="1">BazhouSP</strain>
    </source>
</reference>